<name>A0A2U3EKD1_PURLI</name>
<sequence>MLAFWSRGGLRHADDAVDGGLCGYSRGCCIVSQGQEPGPGAAKKKQQQQARQGGHDGGGGGGGEGGDCAANNSTAALDGRRHVAQEAQGRTHVARPLPNKAADLRPSWALASAVQPLLRSGTLATAQRDGESYGRQAWHDATWTAGGPSFVRPSVQNGATGSPPQLGRHHRAAALVWSQPSQRTAVLGWVVQGPRADALQHEPTRYEGARCGRGGGGGGGGGGDGRWGGCVTANGSATRAQYGTIQ</sequence>
<dbReference type="Proteomes" id="UP000245956">
    <property type="component" value="Unassembled WGS sequence"/>
</dbReference>
<feature type="region of interest" description="Disordered" evidence="1">
    <location>
        <begin position="36"/>
        <end position="73"/>
    </location>
</feature>
<gene>
    <name evidence="2" type="ORF">PCL_08275</name>
</gene>
<comment type="caution">
    <text evidence="2">The sequence shown here is derived from an EMBL/GenBank/DDBJ whole genome shotgun (WGS) entry which is preliminary data.</text>
</comment>
<proteinExistence type="predicted"/>
<dbReference type="AlphaFoldDB" id="A0A2U3EKD1"/>
<organism evidence="2 3">
    <name type="scientific">Purpureocillium lilacinum</name>
    <name type="common">Paecilomyces lilacinus</name>
    <dbReference type="NCBI Taxonomy" id="33203"/>
    <lineage>
        <taxon>Eukaryota</taxon>
        <taxon>Fungi</taxon>
        <taxon>Dikarya</taxon>
        <taxon>Ascomycota</taxon>
        <taxon>Pezizomycotina</taxon>
        <taxon>Sordariomycetes</taxon>
        <taxon>Hypocreomycetidae</taxon>
        <taxon>Hypocreales</taxon>
        <taxon>Ophiocordycipitaceae</taxon>
        <taxon>Purpureocillium</taxon>
    </lineage>
</organism>
<protein>
    <submittedName>
        <fullName evidence="2">Uncharacterized protein</fullName>
    </submittedName>
</protein>
<reference evidence="2 3" key="1">
    <citation type="journal article" date="2016" name="Front. Microbiol.">
        <title>Genome and transcriptome sequences reveal the specific parasitism of the nematophagous Purpureocillium lilacinum 36-1.</title>
        <authorList>
            <person name="Xie J."/>
            <person name="Li S."/>
            <person name="Mo C."/>
            <person name="Xiao X."/>
            <person name="Peng D."/>
            <person name="Wang G."/>
            <person name="Xiao Y."/>
        </authorList>
    </citation>
    <scope>NUCLEOTIDE SEQUENCE [LARGE SCALE GENOMIC DNA]</scope>
    <source>
        <strain evidence="2 3">36-1</strain>
    </source>
</reference>
<evidence type="ECO:0000256" key="1">
    <source>
        <dbReference type="SAM" id="MobiDB-lite"/>
    </source>
</evidence>
<feature type="compositionally biased region" description="Gly residues" evidence="1">
    <location>
        <begin position="55"/>
        <end position="66"/>
    </location>
</feature>
<evidence type="ECO:0000313" key="2">
    <source>
        <dbReference type="EMBL" id="PWI74961.1"/>
    </source>
</evidence>
<dbReference type="EMBL" id="LCWV01000003">
    <property type="protein sequence ID" value="PWI74961.1"/>
    <property type="molecule type" value="Genomic_DNA"/>
</dbReference>
<accession>A0A2U3EKD1</accession>
<evidence type="ECO:0000313" key="3">
    <source>
        <dbReference type="Proteomes" id="UP000245956"/>
    </source>
</evidence>